<feature type="domain" description="Tetrapyrrole biosynthesis uroporphyrinogen III synthase" evidence="1">
    <location>
        <begin position="31"/>
        <end position="203"/>
    </location>
</feature>
<dbReference type="GO" id="GO:0033014">
    <property type="term" value="P:tetrapyrrole biosynthetic process"/>
    <property type="evidence" value="ECO:0007669"/>
    <property type="project" value="InterPro"/>
</dbReference>
<dbReference type="Proteomes" id="UP000007463">
    <property type="component" value="Chromosome"/>
</dbReference>
<accession>F2IEC6</accession>
<evidence type="ECO:0000259" key="1">
    <source>
        <dbReference type="Pfam" id="PF02602"/>
    </source>
</evidence>
<name>F2IEC6_FLUTR</name>
<dbReference type="GO" id="GO:0004852">
    <property type="term" value="F:uroporphyrinogen-III synthase activity"/>
    <property type="evidence" value="ECO:0007669"/>
    <property type="project" value="InterPro"/>
</dbReference>
<gene>
    <name evidence="2" type="ordered locus">Fluta_1456</name>
</gene>
<dbReference type="OrthoDB" id="1466968at2"/>
<dbReference type="SUPFAM" id="SSF69618">
    <property type="entry name" value="HemD-like"/>
    <property type="match status" value="1"/>
</dbReference>
<dbReference type="Gene3D" id="3.40.50.10090">
    <property type="match status" value="2"/>
</dbReference>
<dbReference type="HOGENOM" id="CLU_1249097_0_0_10"/>
<evidence type="ECO:0000313" key="3">
    <source>
        <dbReference type="Proteomes" id="UP000007463"/>
    </source>
</evidence>
<dbReference type="InterPro" id="IPR003754">
    <property type="entry name" value="4pyrrol_synth_uPrphyn_synth"/>
</dbReference>
<reference evidence="3" key="2">
    <citation type="submission" date="2011-02" db="EMBL/GenBank/DDBJ databases">
        <title>The complete genome of Fluviicola taffensis DSM 16823.</title>
        <authorList>
            <consortium name="US DOE Joint Genome Institute (JGI-PGF)"/>
            <person name="Lucas S."/>
            <person name="Copeland A."/>
            <person name="Lapidus A."/>
            <person name="Bruce D."/>
            <person name="Goodwin L."/>
            <person name="Pitluck S."/>
            <person name="Kyrpides N."/>
            <person name="Mavromatis K."/>
            <person name="Ivanova N."/>
            <person name="Mikhailova N."/>
            <person name="Pagani I."/>
            <person name="Chertkov O."/>
            <person name="Detter J.C."/>
            <person name="Han C."/>
            <person name="Tapia R."/>
            <person name="Land M."/>
            <person name="Hauser L."/>
            <person name="Markowitz V."/>
            <person name="Cheng J.-F."/>
            <person name="Hugenholtz P."/>
            <person name="Woyke T."/>
            <person name="Wu D."/>
            <person name="Tindall B."/>
            <person name="Pomrenke H.G."/>
            <person name="Brambilla E."/>
            <person name="Klenk H.-P."/>
            <person name="Eisen J.A."/>
        </authorList>
    </citation>
    <scope>NUCLEOTIDE SEQUENCE [LARGE SCALE GENOMIC DNA]</scope>
    <source>
        <strain evidence="3">DSM 16823 / RW262 / RW262</strain>
    </source>
</reference>
<dbReference type="RefSeq" id="WP_013686221.1">
    <property type="nucleotide sequence ID" value="NC_015321.1"/>
</dbReference>
<dbReference type="STRING" id="755732.Fluta_1456"/>
<evidence type="ECO:0000313" key="2">
    <source>
        <dbReference type="EMBL" id="AEA43450.1"/>
    </source>
</evidence>
<organism evidence="2 3">
    <name type="scientific">Fluviicola taffensis (strain DSM 16823 / NCIMB 13979 / RW262)</name>
    <dbReference type="NCBI Taxonomy" id="755732"/>
    <lineage>
        <taxon>Bacteria</taxon>
        <taxon>Pseudomonadati</taxon>
        <taxon>Bacteroidota</taxon>
        <taxon>Flavobacteriia</taxon>
        <taxon>Flavobacteriales</taxon>
        <taxon>Crocinitomicaceae</taxon>
        <taxon>Fluviicola</taxon>
    </lineage>
</organism>
<keyword evidence="3" id="KW-1185">Reference proteome</keyword>
<dbReference type="AlphaFoldDB" id="F2IEC6"/>
<sequence>MTRIFLSSESNSSLPVVQFCTENNIQLIRRSLISFKAIDFSLPSEWDVVFFSSPRSFDFFCKRGLHLEENQQIACIGNETKNQIEKAGFSVSFVGQEAGKPSEVGIAFKEWLGKRIALFPQSNKSNKSVEKSISESLRIPLLVYETVNSSSKIDWCSVYIFTSPSNLTSFLLENKIPKNAIIIAWGETTNELMLSLGYQSTLVLNTSSYHELIEILPTLIA</sequence>
<protein>
    <submittedName>
        <fullName evidence="2">Uroporphyrinogen III synthase HEM4</fullName>
    </submittedName>
</protein>
<dbReference type="InterPro" id="IPR036108">
    <property type="entry name" value="4pyrrol_syn_uPrphyn_synt_sf"/>
</dbReference>
<dbReference type="Pfam" id="PF02602">
    <property type="entry name" value="HEM4"/>
    <property type="match status" value="1"/>
</dbReference>
<reference evidence="2 3" key="1">
    <citation type="journal article" date="2011" name="Stand. Genomic Sci.">
        <title>Complete genome sequence of the gliding freshwater bacterium Fluviicola taffensis type strain (RW262).</title>
        <authorList>
            <person name="Woyke T."/>
            <person name="Chertkov O."/>
            <person name="Lapidus A."/>
            <person name="Nolan M."/>
            <person name="Lucas S."/>
            <person name="Del Rio T.G."/>
            <person name="Tice H."/>
            <person name="Cheng J.F."/>
            <person name="Tapia R."/>
            <person name="Han C."/>
            <person name="Goodwin L."/>
            <person name="Pitluck S."/>
            <person name="Liolios K."/>
            <person name="Pagani I."/>
            <person name="Ivanova N."/>
            <person name="Huntemann M."/>
            <person name="Mavromatis K."/>
            <person name="Mikhailova N."/>
            <person name="Pati A."/>
            <person name="Chen A."/>
            <person name="Palaniappan K."/>
            <person name="Land M."/>
            <person name="Hauser L."/>
            <person name="Brambilla E.M."/>
            <person name="Rohde M."/>
            <person name="Mwirichia R."/>
            <person name="Sikorski J."/>
            <person name="Tindall B.J."/>
            <person name="Goker M."/>
            <person name="Bristow J."/>
            <person name="Eisen J.A."/>
            <person name="Markowitz V."/>
            <person name="Hugenholtz P."/>
            <person name="Klenk H.P."/>
            <person name="Kyrpides N.C."/>
        </authorList>
    </citation>
    <scope>NUCLEOTIDE SEQUENCE [LARGE SCALE GENOMIC DNA]</scope>
    <source>
        <strain evidence="3">DSM 16823 / RW262 / RW262</strain>
    </source>
</reference>
<dbReference type="EMBL" id="CP002542">
    <property type="protein sequence ID" value="AEA43450.1"/>
    <property type="molecule type" value="Genomic_DNA"/>
</dbReference>
<proteinExistence type="predicted"/>
<dbReference type="KEGG" id="fte:Fluta_1456"/>
<dbReference type="eggNOG" id="COG1587">
    <property type="taxonomic scope" value="Bacteria"/>
</dbReference>